<dbReference type="AlphaFoldDB" id="A0A0V0HBP5"/>
<dbReference type="InterPro" id="IPR006462">
    <property type="entry name" value="MS5"/>
</dbReference>
<dbReference type="EMBL" id="GEDG01022261">
    <property type="protein sequence ID" value="JAP17645.1"/>
    <property type="molecule type" value="Transcribed_RNA"/>
</dbReference>
<evidence type="ECO:0000313" key="1">
    <source>
        <dbReference type="EMBL" id="JAP17645.1"/>
    </source>
</evidence>
<proteinExistence type="predicted"/>
<name>A0A0V0HBP5_SOLCH</name>
<dbReference type="PANTHER" id="PTHR31260:SF42">
    <property type="entry name" value="RESTRICTION ENDONUCLEASE DOMAIN-CONTAINING PROTEIN"/>
    <property type="match status" value="1"/>
</dbReference>
<reference evidence="1" key="1">
    <citation type="submission" date="2015-12" db="EMBL/GenBank/DDBJ databases">
        <title>Gene expression during late stages of embryo sac development: a critical building block for successful pollen-pistil interactions.</title>
        <authorList>
            <person name="Liu Y."/>
            <person name="Joly V."/>
            <person name="Sabar M."/>
            <person name="Matton D.P."/>
        </authorList>
    </citation>
    <scope>NUCLEOTIDE SEQUENCE</scope>
</reference>
<protein>
    <submittedName>
        <fullName evidence="1">Putative ovule protein</fullName>
    </submittedName>
</protein>
<accession>A0A0V0HBP5</accession>
<dbReference type="PANTHER" id="PTHR31260">
    <property type="entry name" value="CYSTATIN/MONELLIN SUPERFAMILY PROTEIN"/>
    <property type="match status" value="1"/>
</dbReference>
<sequence>MADTKSNPNSDEQLLVWQRELPRRFLAGEVLWDDDVFIPAGVSKEHSAILQKVYTKYFSQICETDGFDIDIYPGKSQAAMYIPYLDFENENDLLMDLANHAIQDYNDNKIDGFEYKAEYVEKVNFIMAECREFFITVKVINLTLRTPLVTFQIHAYKGPNEENVVRLCRRK</sequence>
<organism evidence="1">
    <name type="scientific">Solanum chacoense</name>
    <name type="common">Chaco potato</name>
    <dbReference type="NCBI Taxonomy" id="4108"/>
    <lineage>
        <taxon>Eukaryota</taxon>
        <taxon>Viridiplantae</taxon>
        <taxon>Streptophyta</taxon>
        <taxon>Embryophyta</taxon>
        <taxon>Tracheophyta</taxon>
        <taxon>Spermatophyta</taxon>
        <taxon>Magnoliopsida</taxon>
        <taxon>eudicotyledons</taxon>
        <taxon>Gunneridae</taxon>
        <taxon>Pentapetalae</taxon>
        <taxon>asterids</taxon>
        <taxon>lamiids</taxon>
        <taxon>Solanales</taxon>
        <taxon>Solanaceae</taxon>
        <taxon>Solanoideae</taxon>
        <taxon>Solaneae</taxon>
        <taxon>Solanum</taxon>
    </lineage>
</organism>